<dbReference type="AlphaFoldDB" id="A0A6V8NW91"/>
<sequence>MERKVIYFEKPGKENTSACLEVVKQALKDNSYKHLVVATTGGDTGILFSEALKTSADNLVVVTHSEVFTEPKPSETPNDVI</sequence>
<accession>A0A6V8NW91</accession>
<organism evidence="1 2">
    <name type="scientific">Candidatus Hakubella thermalkaliphila</name>
    <dbReference type="NCBI Taxonomy" id="2754717"/>
    <lineage>
        <taxon>Bacteria</taxon>
        <taxon>Bacillati</taxon>
        <taxon>Actinomycetota</taxon>
        <taxon>Actinomycetota incertae sedis</taxon>
        <taxon>Candidatus Hakubellales</taxon>
        <taxon>Candidatus Hakubellaceae</taxon>
        <taxon>Candidatus Hakubella</taxon>
    </lineage>
</organism>
<evidence type="ECO:0000313" key="1">
    <source>
        <dbReference type="EMBL" id="GFP24313.1"/>
    </source>
</evidence>
<comment type="caution">
    <text evidence="1">The sequence shown here is derived from an EMBL/GenBank/DDBJ whole genome shotgun (WGS) entry which is preliminary data.</text>
</comment>
<evidence type="ECO:0008006" key="3">
    <source>
        <dbReference type="Google" id="ProtNLM"/>
    </source>
</evidence>
<dbReference type="Proteomes" id="UP000585609">
    <property type="component" value="Unassembled WGS sequence"/>
</dbReference>
<dbReference type="InterPro" id="IPR036918">
    <property type="entry name" value="Pyrv_Knase_C_sf"/>
</dbReference>
<dbReference type="Gene3D" id="3.40.1380.20">
    <property type="entry name" value="Pyruvate kinase, C-terminal domain"/>
    <property type="match status" value="1"/>
</dbReference>
<dbReference type="SUPFAM" id="SSF52935">
    <property type="entry name" value="PK C-terminal domain-like"/>
    <property type="match status" value="1"/>
</dbReference>
<dbReference type="EMBL" id="BLRW01000475">
    <property type="protein sequence ID" value="GFP24313.1"/>
    <property type="molecule type" value="Genomic_DNA"/>
</dbReference>
<reference evidence="1 2" key="1">
    <citation type="journal article" date="2020" name="Front. Microbiol.">
        <title>Single-cell genomics of novel Actinobacteria with the Wood-Ljungdahl pathway discovered in a serpentinizing system.</title>
        <authorList>
            <person name="Merino N."/>
            <person name="Kawai M."/>
            <person name="Boyd E.S."/>
            <person name="Colman D.R."/>
            <person name="McGlynn S.E."/>
            <person name="Nealson K.H."/>
            <person name="Kurokawa K."/>
            <person name="Hongoh Y."/>
        </authorList>
    </citation>
    <scope>NUCLEOTIDE SEQUENCE [LARGE SCALE GENOMIC DNA]</scope>
    <source>
        <strain evidence="1 2">S09_30</strain>
    </source>
</reference>
<evidence type="ECO:0000313" key="2">
    <source>
        <dbReference type="Proteomes" id="UP000585609"/>
    </source>
</evidence>
<feature type="non-terminal residue" evidence="1">
    <location>
        <position position="81"/>
    </location>
</feature>
<proteinExistence type="predicted"/>
<protein>
    <recommendedName>
        <fullName evidence="3">Pyruvate kinase C-terminal domain-containing protein</fullName>
    </recommendedName>
</protein>
<name>A0A6V8NW91_9ACTN</name>
<gene>
    <name evidence="1" type="ORF">HKBW3S09_01780</name>
</gene>